<dbReference type="GO" id="GO:0016020">
    <property type="term" value="C:membrane"/>
    <property type="evidence" value="ECO:0007669"/>
    <property type="project" value="InterPro"/>
</dbReference>
<evidence type="ECO:0000313" key="5">
    <source>
        <dbReference type="Proteomes" id="UP000005139"/>
    </source>
</evidence>
<dbReference type="EMBL" id="AAWL01000012">
    <property type="protein sequence ID" value="EAX47255.1"/>
    <property type="molecule type" value="Genomic_DNA"/>
</dbReference>
<dbReference type="InterPro" id="IPR050768">
    <property type="entry name" value="UPF0353/GerABKA_families"/>
</dbReference>
<dbReference type="PIRSF" id="PIRSF005690">
    <property type="entry name" value="GerBA"/>
    <property type="match status" value="1"/>
</dbReference>
<name>A1HRT4_9FIRM</name>
<comment type="similarity">
    <text evidence="1">Belongs to the GerABKA family.</text>
</comment>
<dbReference type="AlphaFoldDB" id="A1HRT4"/>
<dbReference type="PANTHER" id="PTHR22550:SF5">
    <property type="entry name" value="LEUCINE ZIPPER PROTEIN 4"/>
    <property type="match status" value="1"/>
</dbReference>
<organism evidence="4 5">
    <name type="scientific">Thermosinus carboxydivorans Nor1</name>
    <dbReference type="NCBI Taxonomy" id="401526"/>
    <lineage>
        <taxon>Bacteria</taxon>
        <taxon>Bacillati</taxon>
        <taxon>Bacillota</taxon>
        <taxon>Negativicutes</taxon>
        <taxon>Selenomonadales</taxon>
        <taxon>Sporomusaceae</taxon>
        <taxon>Thermosinus</taxon>
    </lineage>
</organism>
<evidence type="ECO:0000313" key="4">
    <source>
        <dbReference type="EMBL" id="EAX47255.1"/>
    </source>
</evidence>
<dbReference type="RefSeq" id="WP_007289740.1">
    <property type="nucleotide sequence ID" value="NZ_AAWL01000012.1"/>
</dbReference>
<dbReference type="Proteomes" id="UP000005139">
    <property type="component" value="Unassembled WGS sequence"/>
</dbReference>
<sequence length="551" mass="60217">MVQDKQCQPVKKLSARLPDASLAEAGRELARLRRLTAESAEIGEELSQIVADLRQVAAPPGQPFIFTPVLAKNEQLLRVVFRDCDDIKYRSFNAGQRQALLVFLDGLTDLTLLEKNVLETLMSPGQGGQVHADPSALVNQLLTSASLTVISQASEAIEAVMTGNALLLVDGIAEAFTIGTVKHVKRSVEEAKSEGVVRGPQDAFNETLSDNIVLIRRRTRDPNVKVRVLKLGERTRTAIALVYAANLVKPGLVEEVERRLSLLKIDNVILSATVEEALSDHPWTPFPQVQVTERPETMVAAVYEGRVGIIVDNTPFSLIVPCTYANLMQSTDDYTARPTVASLIRFTRHASAFLAIYLPAIYIAIVSFHPGMLPTTLAISIAELRARTPFPSLIEAVMMETFLEIFQEAIIRLPKKFAGAAGVVGGLVIGTTVVQAALVNPLLVVVIATTAIASYTMPSYHFSIALRSLRVPLLILASVLGLYGVILGLLIITVHMCSLRSFGESYLGGLLDITLLEDWKDMLVRFPAKFLQARPKEMGPQERTRIGDDHD</sequence>
<feature type="transmembrane region" description="Helical" evidence="3">
    <location>
        <begin position="417"/>
        <end position="436"/>
    </location>
</feature>
<keyword evidence="5" id="KW-1185">Reference proteome</keyword>
<accession>A1HRT4</accession>
<feature type="transmembrane region" description="Helical" evidence="3">
    <location>
        <begin position="473"/>
        <end position="496"/>
    </location>
</feature>
<keyword evidence="2 3" id="KW-0472">Membrane</keyword>
<feature type="transmembrane region" description="Helical" evidence="3">
    <location>
        <begin position="350"/>
        <end position="368"/>
    </location>
</feature>
<keyword evidence="3" id="KW-0812">Transmembrane</keyword>
<evidence type="ECO:0000256" key="3">
    <source>
        <dbReference type="SAM" id="Phobius"/>
    </source>
</evidence>
<comment type="caution">
    <text evidence="4">The sequence shown here is derived from an EMBL/GenBank/DDBJ whole genome shotgun (WGS) entry which is preliminary data.</text>
</comment>
<dbReference type="InterPro" id="IPR004995">
    <property type="entry name" value="Spore_Ger"/>
</dbReference>
<dbReference type="eggNOG" id="COG0697">
    <property type="taxonomic scope" value="Bacteria"/>
</dbReference>
<protein>
    <submittedName>
        <fullName evidence="4">Spore germination protein</fullName>
    </submittedName>
</protein>
<proteinExistence type="inferred from homology"/>
<gene>
    <name evidence="4" type="ORF">TcarDRAFT_0944</name>
</gene>
<keyword evidence="3" id="KW-1133">Transmembrane helix</keyword>
<dbReference type="Pfam" id="PF03323">
    <property type="entry name" value="GerA"/>
    <property type="match status" value="1"/>
</dbReference>
<feature type="transmembrane region" description="Helical" evidence="3">
    <location>
        <begin position="442"/>
        <end position="461"/>
    </location>
</feature>
<dbReference type="PANTHER" id="PTHR22550">
    <property type="entry name" value="SPORE GERMINATION PROTEIN"/>
    <property type="match status" value="1"/>
</dbReference>
<evidence type="ECO:0000256" key="1">
    <source>
        <dbReference type="ARBA" id="ARBA00005278"/>
    </source>
</evidence>
<reference evidence="4 5" key="1">
    <citation type="submission" date="2007-01" db="EMBL/GenBank/DDBJ databases">
        <title>Annotation of the draft genome assembly of Thermosinus carboxydivorans Nor1.</title>
        <authorList>
            <consortium name="US DOE Joint Genome Institute (JGI-ORNL)"/>
            <person name="Larimer F."/>
            <person name="Land M."/>
            <person name="Hauser L."/>
        </authorList>
    </citation>
    <scope>NUCLEOTIDE SEQUENCE [LARGE SCALE GENOMIC DNA]</scope>
    <source>
        <strain evidence="4 5">Nor1</strain>
    </source>
</reference>
<dbReference type="GO" id="GO:0009847">
    <property type="term" value="P:spore germination"/>
    <property type="evidence" value="ECO:0007669"/>
    <property type="project" value="InterPro"/>
</dbReference>
<evidence type="ECO:0000256" key="2">
    <source>
        <dbReference type="ARBA" id="ARBA00023136"/>
    </source>
</evidence>
<reference evidence="4 5" key="2">
    <citation type="submission" date="2007-01" db="EMBL/GenBank/DDBJ databases">
        <title>Sequencing of the draft genome and assembly of Thermosinus carboxydivorans Nor1.</title>
        <authorList>
            <consortium name="US DOE Joint Genome Institute (JGI-PGF)"/>
            <person name="Copeland A."/>
            <person name="Lucas S."/>
            <person name="Lapidus A."/>
            <person name="Barry K."/>
            <person name="Glavina del Rio T."/>
            <person name="Dalin E."/>
            <person name="Tice H."/>
            <person name="Bruce D."/>
            <person name="Pitluck S."/>
            <person name="Richardson P."/>
        </authorList>
    </citation>
    <scope>NUCLEOTIDE SEQUENCE [LARGE SCALE GENOMIC DNA]</scope>
    <source>
        <strain evidence="4 5">Nor1</strain>
    </source>
</reference>